<evidence type="ECO:0000313" key="2">
    <source>
        <dbReference type="EMBL" id="TKR81730.1"/>
    </source>
</evidence>
<protein>
    <submittedName>
        <fullName evidence="2">Uncharacterized protein</fullName>
    </submittedName>
</protein>
<feature type="compositionally biased region" description="Low complexity" evidence="1">
    <location>
        <begin position="1"/>
        <end position="23"/>
    </location>
</feature>
<feature type="compositionally biased region" description="Basic and acidic residues" evidence="1">
    <location>
        <begin position="34"/>
        <end position="45"/>
    </location>
</feature>
<reference evidence="2 3" key="1">
    <citation type="journal article" date="2015" name="Genome Biol.">
        <title>Comparative genomics of Steinernema reveals deeply conserved gene regulatory networks.</title>
        <authorList>
            <person name="Dillman A.R."/>
            <person name="Macchietto M."/>
            <person name="Porter C.F."/>
            <person name="Rogers A."/>
            <person name="Williams B."/>
            <person name="Antoshechkin I."/>
            <person name="Lee M.M."/>
            <person name="Goodwin Z."/>
            <person name="Lu X."/>
            <person name="Lewis E.E."/>
            <person name="Goodrich-Blair H."/>
            <person name="Stock S.P."/>
            <person name="Adams B.J."/>
            <person name="Sternberg P.W."/>
            <person name="Mortazavi A."/>
        </authorList>
    </citation>
    <scope>NUCLEOTIDE SEQUENCE [LARGE SCALE GENOMIC DNA]</scope>
    <source>
        <strain evidence="2 3">ALL</strain>
    </source>
</reference>
<gene>
    <name evidence="2" type="ORF">L596_015555</name>
</gene>
<dbReference type="Proteomes" id="UP000298663">
    <property type="component" value="Unassembled WGS sequence"/>
</dbReference>
<dbReference type="EMBL" id="AZBU02000004">
    <property type="protein sequence ID" value="TKR81730.1"/>
    <property type="molecule type" value="Genomic_DNA"/>
</dbReference>
<comment type="caution">
    <text evidence="2">The sequence shown here is derived from an EMBL/GenBank/DDBJ whole genome shotgun (WGS) entry which is preliminary data.</text>
</comment>
<dbReference type="AlphaFoldDB" id="A0A4U5NGB9"/>
<accession>A0A4U5NGB9</accession>
<feature type="compositionally biased region" description="Polar residues" evidence="1">
    <location>
        <begin position="137"/>
        <end position="147"/>
    </location>
</feature>
<organism evidence="2 3">
    <name type="scientific">Steinernema carpocapsae</name>
    <name type="common">Entomopathogenic nematode</name>
    <dbReference type="NCBI Taxonomy" id="34508"/>
    <lineage>
        <taxon>Eukaryota</taxon>
        <taxon>Metazoa</taxon>
        <taxon>Ecdysozoa</taxon>
        <taxon>Nematoda</taxon>
        <taxon>Chromadorea</taxon>
        <taxon>Rhabditida</taxon>
        <taxon>Tylenchina</taxon>
        <taxon>Panagrolaimomorpha</taxon>
        <taxon>Strongyloidoidea</taxon>
        <taxon>Steinernematidae</taxon>
        <taxon>Steinernema</taxon>
    </lineage>
</organism>
<reference evidence="2 3" key="2">
    <citation type="journal article" date="2019" name="G3 (Bethesda)">
        <title>Hybrid Assembly of the Genome of the Entomopathogenic Nematode Steinernema carpocapsae Identifies the X-Chromosome.</title>
        <authorList>
            <person name="Serra L."/>
            <person name="Macchietto M."/>
            <person name="Macias-Munoz A."/>
            <person name="McGill C.J."/>
            <person name="Rodriguez I.M."/>
            <person name="Rodriguez B."/>
            <person name="Murad R."/>
            <person name="Mortazavi A."/>
        </authorList>
    </citation>
    <scope>NUCLEOTIDE SEQUENCE [LARGE SCALE GENOMIC DNA]</scope>
    <source>
        <strain evidence="2 3">ALL</strain>
    </source>
</reference>
<feature type="compositionally biased region" description="Basic and acidic residues" evidence="1">
    <location>
        <begin position="119"/>
        <end position="136"/>
    </location>
</feature>
<proteinExistence type="predicted"/>
<feature type="region of interest" description="Disordered" evidence="1">
    <location>
        <begin position="1"/>
        <end position="45"/>
    </location>
</feature>
<evidence type="ECO:0000313" key="3">
    <source>
        <dbReference type="Proteomes" id="UP000298663"/>
    </source>
</evidence>
<sequence>MLHSLGTSGRHSTSFSFSSAPSRNGRSFDNSGAEMEKKAKAEFEVRREFEDLQIGEGETEQKRTPVEFIQDSLDFDRKCAVQRSSVRSSSGDDVEENGATSATAAEDRDSSGFSSGPPDEIRFNDHVVLRRAKQEDGTTAETQKAATSLRSKLNKMFEEYDIVLT</sequence>
<evidence type="ECO:0000256" key="1">
    <source>
        <dbReference type="SAM" id="MobiDB-lite"/>
    </source>
</evidence>
<feature type="region of interest" description="Disordered" evidence="1">
    <location>
        <begin position="81"/>
        <end position="147"/>
    </location>
</feature>
<keyword evidence="3" id="KW-1185">Reference proteome</keyword>
<name>A0A4U5NGB9_STECR</name>